<sequence length="298" mass="33093">MHLINSTMTTTNITFNERLAAYAQLTRLNKPIGILLLLWPTLWGLWLAADGIPDPMILVIFILGTILMRSAGCAMNDFADRRIDPHVSRTRNRPLATGIISPREALFIAAGLSICAFLLILPLNWLTIQLSVPALFLAASYPFTKRFFAMPQAYLGIAFSFGIPMAFAAQTGTVPPIAWLLVLANLFWVIAYDTEYALVDLADDLKIDIKTSAITFGQFNVIAVMLCHLIFLSLLAYAGLLLQRGIWFYGALLIVLGLVMIQYRMIRDRDPALCFQAFLHNNRVGAVIFVGILLDTLA</sequence>
<dbReference type="CDD" id="cd13959">
    <property type="entry name" value="PT_UbiA_COQ2"/>
    <property type="match status" value="1"/>
</dbReference>
<comment type="pathway">
    <text evidence="12">Cofactor biosynthesis; ubiquinone biosynthesis.</text>
</comment>
<accession>A0A4Y1YRJ4</accession>
<reference evidence="14 15" key="1">
    <citation type="submission" date="2019-06" db="EMBL/GenBank/DDBJ databases">
        <title>Nitrosomonas stercoris KYUHI-S whole genome shotgun sequence.</title>
        <authorList>
            <person name="Nakagawa T."/>
            <person name="Tsuchiya Y."/>
            <person name="Takahashi R."/>
        </authorList>
    </citation>
    <scope>NUCLEOTIDE SEQUENCE [LARGE SCALE GENOMIC DNA]</scope>
    <source>
        <strain evidence="14 15">KYUHI-S</strain>
    </source>
</reference>
<keyword evidence="5 12" id="KW-0997">Cell inner membrane</keyword>
<feature type="transmembrane region" description="Helical" evidence="12">
    <location>
        <begin position="32"/>
        <end position="49"/>
    </location>
</feature>
<feature type="transmembrane region" description="Helical" evidence="12">
    <location>
        <begin position="246"/>
        <end position="263"/>
    </location>
</feature>
<dbReference type="FunFam" id="1.10.357.140:FF:000002">
    <property type="entry name" value="4-hydroxybenzoate octaprenyltransferase"/>
    <property type="match status" value="1"/>
</dbReference>
<dbReference type="PANTHER" id="PTHR11048">
    <property type="entry name" value="PRENYLTRANSFERASES"/>
    <property type="match status" value="1"/>
</dbReference>
<dbReference type="InterPro" id="IPR006370">
    <property type="entry name" value="HB_polyprenyltransferase-like"/>
</dbReference>
<name>A0A4Y1YRJ4_9PROT</name>
<evidence type="ECO:0000256" key="8">
    <source>
        <dbReference type="ARBA" id="ARBA00022692"/>
    </source>
</evidence>
<keyword evidence="8 12" id="KW-0812">Transmembrane</keyword>
<evidence type="ECO:0000256" key="5">
    <source>
        <dbReference type="ARBA" id="ARBA00022519"/>
    </source>
</evidence>
<dbReference type="PANTHER" id="PTHR11048:SF28">
    <property type="entry name" value="4-HYDROXYBENZOATE POLYPRENYLTRANSFERASE, MITOCHONDRIAL"/>
    <property type="match status" value="1"/>
</dbReference>
<protein>
    <recommendedName>
        <fullName evidence="12 13">4-hydroxybenzoate octaprenyltransferase</fullName>
        <ecNumber evidence="12 13">2.5.1.39</ecNumber>
    </recommendedName>
    <alternativeName>
        <fullName evidence="12">4-HB polyprenyltransferase</fullName>
    </alternativeName>
</protein>
<keyword evidence="6 12" id="KW-0808">Transferase</keyword>
<dbReference type="NCBIfam" id="TIGR01474">
    <property type="entry name" value="ubiA_proteo"/>
    <property type="match status" value="1"/>
</dbReference>
<dbReference type="KEGG" id="nst:Nstercoris_01886"/>
<evidence type="ECO:0000256" key="2">
    <source>
        <dbReference type="ARBA" id="ARBA00004141"/>
    </source>
</evidence>
<comment type="subcellular location">
    <subcellularLocation>
        <location evidence="12">Cell inner membrane</location>
        <topology evidence="12">Multi-pass membrane protein</topology>
    </subcellularLocation>
    <subcellularLocation>
        <location evidence="2">Membrane</location>
        <topology evidence="2">Multi-pass membrane protein</topology>
    </subcellularLocation>
</comment>
<keyword evidence="9 12" id="KW-0460">Magnesium</keyword>
<evidence type="ECO:0000313" key="15">
    <source>
        <dbReference type="Proteomes" id="UP000316473"/>
    </source>
</evidence>
<dbReference type="InterPro" id="IPR030470">
    <property type="entry name" value="UbiA_prenylTrfase_CS"/>
</dbReference>
<keyword evidence="4 12" id="KW-1003">Cell membrane</keyword>
<comment type="similarity">
    <text evidence="3 12">Belongs to the UbiA prenyltransferase family.</text>
</comment>
<feature type="transmembrane region" description="Helical" evidence="12">
    <location>
        <begin position="177"/>
        <end position="198"/>
    </location>
</feature>
<evidence type="ECO:0000313" key="14">
    <source>
        <dbReference type="EMBL" id="BBL35613.1"/>
    </source>
</evidence>
<keyword evidence="15" id="KW-1185">Reference proteome</keyword>
<dbReference type="HAMAP" id="MF_01635">
    <property type="entry name" value="UbiA"/>
    <property type="match status" value="1"/>
</dbReference>
<feature type="transmembrane region" description="Helical" evidence="12">
    <location>
        <begin position="219"/>
        <end position="240"/>
    </location>
</feature>
<comment type="function">
    <text evidence="12">Catalyzes the prenylation of para-hydroxybenzoate (PHB) with an all-trans polyprenyl group. Mediates the second step in the final reaction sequence of ubiquinone-8 (UQ-8) biosynthesis, which is the condensation of the polyisoprenoid side chain with PHB, generating the first membrane-bound Q intermediate 3-octaprenyl-4-hydroxybenzoate.</text>
</comment>
<keyword evidence="10 12" id="KW-1133">Transmembrane helix</keyword>
<evidence type="ECO:0000256" key="7">
    <source>
        <dbReference type="ARBA" id="ARBA00022688"/>
    </source>
</evidence>
<evidence type="ECO:0000256" key="1">
    <source>
        <dbReference type="ARBA" id="ARBA00001946"/>
    </source>
</evidence>
<evidence type="ECO:0000256" key="9">
    <source>
        <dbReference type="ARBA" id="ARBA00022842"/>
    </source>
</evidence>
<dbReference type="GO" id="GO:0006744">
    <property type="term" value="P:ubiquinone biosynthetic process"/>
    <property type="evidence" value="ECO:0007669"/>
    <property type="project" value="UniProtKB-UniRule"/>
</dbReference>
<evidence type="ECO:0000256" key="11">
    <source>
        <dbReference type="ARBA" id="ARBA00023136"/>
    </source>
</evidence>
<dbReference type="Proteomes" id="UP000316473">
    <property type="component" value="Chromosome"/>
</dbReference>
<evidence type="ECO:0000256" key="12">
    <source>
        <dbReference type="HAMAP-Rule" id="MF_01635"/>
    </source>
</evidence>
<feature type="transmembrane region" description="Helical" evidence="12">
    <location>
        <begin position="153"/>
        <end position="171"/>
    </location>
</feature>
<feature type="transmembrane region" description="Helical" evidence="12">
    <location>
        <begin position="55"/>
        <end position="79"/>
    </location>
</feature>
<evidence type="ECO:0000256" key="10">
    <source>
        <dbReference type="ARBA" id="ARBA00022989"/>
    </source>
</evidence>
<organism evidence="14 15">
    <name type="scientific">Nitrosomonas stercoris</name>
    <dbReference type="NCBI Taxonomy" id="1444684"/>
    <lineage>
        <taxon>Bacteria</taxon>
        <taxon>Pseudomonadati</taxon>
        <taxon>Pseudomonadota</taxon>
        <taxon>Betaproteobacteria</taxon>
        <taxon>Nitrosomonadales</taxon>
        <taxon>Nitrosomonadaceae</taxon>
        <taxon>Nitrosomonas</taxon>
    </lineage>
</organism>
<dbReference type="PROSITE" id="PS00943">
    <property type="entry name" value="UBIA"/>
    <property type="match status" value="1"/>
</dbReference>
<evidence type="ECO:0000256" key="13">
    <source>
        <dbReference type="NCBIfam" id="TIGR01474"/>
    </source>
</evidence>
<dbReference type="EC" id="2.5.1.39" evidence="12 13"/>
<comment type="catalytic activity">
    <reaction evidence="12">
        <text>all-trans-octaprenyl diphosphate + 4-hydroxybenzoate = 4-hydroxy-3-(all-trans-octaprenyl)benzoate + diphosphate</text>
        <dbReference type="Rhea" id="RHEA:27782"/>
        <dbReference type="ChEBI" id="CHEBI:1617"/>
        <dbReference type="ChEBI" id="CHEBI:17879"/>
        <dbReference type="ChEBI" id="CHEBI:33019"/>
        <dbReference type="ChEBI" id="CHEBI:57711"/>
        <dbReference type="EC" id="2.5.1.39"/>
    </reaction>
</comment>
<dbReference type="InterPro" id="IPR039653">
    <property type="entry name" value="Prenyltransferase"/>
</dbReference>
<dbReference type="Gene3D" id="1.20.120.1780">
    <property type="entry name" value="UbiA prenyltransferase"/>
    <property type="match status" value="1"/>
</dbReference>
<dbReference type="InterPro" id="IPR000537">
    <property type="entry name" value="UbiA_prenyltransferase"/>
</dbReference>
<dbReference type="AlphaFoldDB" id="A0A4Y1YRJ4"/>
<keyword evidence="11 12" id="KW-0472">Membrane</keyword>
<evidence type="ECO:0000256" key="4">
    <source>
        <dbReference type="ARBA" id="ARBA00022475"/>
    </source>
</evidence>
<proteinExistence type="inferred from homology"/>
<dbReference type="GO" id="GO:0008412">
    <property type="term" value="F:4-hydroxybenzoate polyprenyltransferase activity"/>
    <property type="evidence" value="ECO:0007669"/>
    <property type="project" value="UniProtKB-UniRule"/>
</dbReference>
<dbReference type="Gene3D" id="1.10.357.140">
    <property type="entry name" value="UbiA prenyltransferase"/>
    <property type="match status" value="1"/>
</dbReference>
<dbReference type="EMBL" id="AP019755">
    <property type="protein sequence ID" value="BBL35613.1"/>
    <property type="molecule type" value="Genomic_DNA"/>
</dbReference>
<dbReference type="InterPro" id="IPR044878">
    <property type="entry name" value="UbiA_sf"/>
</dbReference>
<evidence type="ECO:0000256" key="3">
    <source>
        <dbReference type="ARBA" id="ARBA00005985"/>
    </source>
</evidence>
<dbReference type="GO" id="GO:0005886">
    <property type="term" value="C:plasma membrane"/>
    <property type="evidence" value="ECO:0007669"/>
    <property type="project" value="UniProtKB-SubCell"/>
</dbReference>
<evidence type="ECO:0000256" key="6">
    <source>
        <dbReference type="ARBA" id="ARBA00022679"/>
    </source>
</evidence>
<dbReference type="Pfam" id="PF01040">
    <property type="entry name" value="UbiA"/>
    <property type="match status" value="1"/>
</dbReference>
<dbReference type="FunFam" id="1.20.120.1780:FF:000001">
    <property type="entry name" value="4-hydroxybenzoate octaprenyltransferase"/>
    <property type="match status" value="1"/>
</dbReference>
<keyword evidence="7 12" id="KW-0831">Ubiquinone biosynthesis</keyword>
<feature type="transmembrane region" description="Helical" evidence="12">
    <location>
        <begin position="100"/>
        <end position="120"/>
    </location>
</feature>
<comment type="cofactor">
    <cofactor evidence="1 12">
        <name>Mg(2+)</name>
        <dbReference type="ChEBI" id="CHEBI:18420"/>
    </cofactor>
</comment>
<dbReference type="UniPathway" id="UPA00232"/>
<gene>
    <name evidence="12" type="primary">ubiA</name>
    <name evidence="14" type="ORF">Nstercoris_01886</name>
</gene>